<organism evidence="1 2">
    <name type="scientific">Rattus norvegicus</name>
    <name type="common">Rat</name>
    <dbReference type="NCBI Taxonomy" id="10116"/>
    <lineage>
        <taxon>Eukaryota</taxon>
        <taxon>Metazoa</taxon>
        <taxon>Chordata</taxon>
        <taxon>Craniata</taxon>
        <taxon>Vertebrata</taxon>
        <taxon>Euteleostomi</taxon>
        <taxon>Mammalia</taxon>
        <taxon>Eutheria</taxon>
        <taxon>Euarchontoglires</taxon>
        <taxon>Glires</taxon>
        <taxon>Rodentia</taxon>
        <taxon>Myomorpha</taxon>
        <taxon>Muroidea</taxon>
        <taxon>Muridae</taxon>
        <taxon>Murinae</taxon>
        <taxon>Rattus</taxon>
    </lineage>
</organism>
<dbReference type="EMBL" id="CH473953">
    <property type="protein sequence ID" value="EDM11804.1"/>
    <property type="molecule type" value="Genomic_DNA"/>
</dbReference>
<name>A6HX73_RAT</name>
<gene>
    <name evidence="1" type="ORF">rCG_48397</name>
</gene>
<accession>A6HX73</accession>
<dbReference type="AlphaFoldDB" id="A6HX73"/>
<dbReference type="Proteomes" id="UP000234681">
    <property type="component" value="Chromosome 1"/>
</dbReference>
<evidence type="ECO:0000313" key="1">
    <source>
        <dbReference type="EMBL" id="EDM11804.1"/>
    </source>
</evidence>
<proteinExistence type="predicted"/>
<protein>
    <submittedName>
        <fullName evidence="1">RCG48397</fullName>
    </submittedName>
</protein>
<evidence type="ECO:0000313" key="2">
    <source>
        <dbReference type="Proteomes" id="UP000234681"/>
    </source>
</evidence>
<reference evidence="2" key="1">
    <citation type="submission" date="2005-09" db="EMBL/GenBank/DDBJ databases">
        <authorList>
            <person name="Mural R.J."/>
            <person name="Li P.W."/>
            <person name="Adams M.D."/>
            <person name="Amanatides P.G."/>
            <person name="Baden-Tillson H."/>
            <person name="Barnstead M."/>
            <person name="Chin S.H."/>
            <person name="Dew I."/>
            <person name="Evans C.A."/>
            <person name="Ferriera S."/>
            <person name="Flanigan M."/>
            <person name="Fosler C."/>
            <person name="Glodek A."/>
            <person name="Gu Z."/>
            <person name="Holt R.A."/>
            <person name="Jennings D."/>
            <person name="Kraft C.L."/>
            <person name="Lu F."/>
            <person name="Nguyen T."/>
            <person name="Nusskern D.R."/>
            <person name="Pfannkoch C.M."/>
            <person name="Sitter C."/>
            <person name="Sutton G.G."/>
            <person name="Venter J.C."/>
            <person name="Wang Z."/>
            <person name="Woodage T."/>
            <person name="Zheng X.H."/>
            <person name="Zhong F."/>
        </authorList>
    </citation>
    <scope>NUCLEOTIDE SEQUENCE [LARGE SCALE GENOMIC DNA]</scope>
    <source>
        <strain>BN</strain>
        <strain evidence="2">Sprague-Dawley</strain>
    </source>
</reference>
<sequence length="103" mass="11440">MVGAEKGGSPQLGSVCPIQKEDVLWVLRSWLRLLHQPRSLRGQCHPLAVCPSKSAAPQRTYCYLSPGHLVPACSTLQLSLTLLHDILYPESSFSHLTGHRQRK</sequence>